<name>A0A918R201_9ACTN</name>
<organism evidence="2 3">
    <name type="scientific">Streptomyces echinoruber</name>
    <dbReference type="NCBI Taxonomy" id="68898"/>
    <lineage>
        <taxon>Bacteria</taxon>
        <taxon>Bacillati</taxon>
        <taxon>Actinomycetota</taxon>
        <taxon>Actinomycetes</taxon>
        <taxon>Kitasatosporales</taxon>
        <taxon>Streptomycetaceae</taxon>
        <taxon>Streptomyces</taxon>
    </lineage>
</organism>
<sequence>MLVGGAAEDTVAGVDGRGVAAGVDGGHVVARPAGVAEIAAEAVPQAGVLSGLPSKSVPSRRQKRLTADSRSKAVMPYV</sequence>
<reference evidence="2" key="1">
    <citation type="journal article" date="2014" name="Int. J. Syst. Evol. Microbiol.">
        <title>Complete genome sequence of Corynebacterium casei LMG S-19264T (=DSM 44701T), isolated from a smear-ripened cheese.</title>
        <authorList>
            <consortium name="US DOE Joint Genome Institute (JGI-PGF)"/>
            <person name="Walter F."/>
            <person name="Albersmeier A."/>
            <person name="Kalinowski J."/>
            <person name="Ruckert C."/>
        </authorList>
    </citation>
    <scope>NUCLEOTIDE SEQUENCE</scope>
    <source>
        <strain evidence="2">JCM 5016</strain>
    </source>
</reference>
<dbReference type="AlphaFoldDB" id="A0A918R201"/>
<evidence type="ECO:0000256" key="1">
    <source>
        <dbReference type="SAM" id="MobiDB-lite"/>
    </source>
</evidence>
<reference evidence="2" key="2">
    <citation type="submission" date="2020-09" db="EMBL/GenBank/DDBJ databases">
        <authorList>
            <person name="Sun Q."/>
            <person name="Ohkuma M."/>
        </authorList>
    </citation>
    <scope>NUCLEOTIDE SEQUENCE</scope>
    <source>
        <strain evidence="2">JCM 5016</strain>
    </source>
</reference>
<evidence type="ECO:0000313" key="2">
    <source>
        <dbReference type="EMBL" id="GGZ80770.1"/>
    </source>
</evidence>
<evidence type="ECO:0000313" key="3">
    <source>
        <dbReference type="Proteomes" id="UP000623010"/>
    </source>
</evidence>
<comment type="caution">
    <text evidence="2">The sequence shown here is derived from an EMBL/GenBank/DDBJ whole genome shotgun (WGS) entry which is preliminary data.</text>
</comment>
<protein>
    <submittedName>
        <fullName evidence="2">Uncharacterized protein</fullName>
    </submittedName>
</protein>
<proteinExistence type="predicted"/>
<keyword evidence="3" id="KW-1185">Reference proteome</keyword>
<dbReference type="Proteomes" id="UP000623010">
    <property type="component" value="Unassembled WGS sequence"/>
</dbReference>
<feature type="region of interest" description="Disordered" evidence="1">
    <location>
        <begin position="49"/>
        <end position="78"/>
    </location>
</feature>
<gene>
    <name evidence="2" type="ORF">GCM10010389_18300</name>
</gene>
<accession>A0A918R201</accession>
<dbReference type="EMBL" id="BMWH01000004">
    <property type="protein sequence ID" value="GGZ80770.1"/>
    <property type="molecule type" value="Genomic_DNA"/>
</dbReference>